<dbReference type="Gene3D" id="3.30.1490.40">
    <property type="match status" value="1"/>
</dbReference>
<feature type="domain" description="GYF" evidence="1">
    <location>
        <begin position="246"/>
        <end position="295"/>
    </location>
</feature>
<dbReference type="AlphaFoldDB" id="A0A4Z1T8Q0"/>
<evidence type="ECO:0000313" key="3">
    <source>
        <dbReference type="Proteomes" id="UP000315496"/>
    </source>
</evidence>
<protein>
    <submittedName>
        <fullName evidence="2">GYF domain-containing protein</fullName>
    </submittedName>
</protein>
<dbReference type="Proteomes" id="UP000315496">
    <property type="component" value="Chromosome 1"/>
</dbReference>
<evidence type="ECO:0000259" key="1">
    <source>
        <dbReference type="PROSITE" id="PS50829"/>
    </source>
</evidence>
<comment type="caution">
    <text evidence="2">The sequence shown here is derived from an EMBL/GenBank/DDBJ whole genome shotgun (WGS) entry which is preliminary data.</text>
</comment>
<reference evidence="2 3" key="1">
    <citation type="submission" date="2019-05" db="EMBL/GenBank/DDBJ databases">
        <title>The compact genome of Giardia muris reveals important steps in the evolution of intestinal protozoan parasites.</title>
        <authorList>
            <person name="Xu F."/>
            <person name="Jimenez-Gonzalez A."/>
            <person name="Einarsson E."/>
            <person name="Astvaldsson A."/>
            <person name="Peirasmaki D."/>
            <person name="Eckmann L."/>
            <person name="Andersson J.O."/>
            <person name="Svard S.G."/>
            <person name="Jerlstrom-Hultqvist J."/>
        </authorList>
    </citation>
    <scope>NUCLEOTIDE SEQUENCE [LARGE SCALE GENOMIC DNA]</scope>
    <source>
        <strain evidence="2 3">Roberts-Thomson</strain>
    </source>
</reference>
<name>A0A4Z1T8Q0_GIAMU</name>
<dbReference type="Pfam" id="PF02213">
    <property type="entry name" value="GYF"/>
    <property type="match status" value="1"/>
</dbReference>
<dbReference type="SUPFAM" id="SSF55277">
    <property type="entry name" value="GYF domain"/>
    <property type="match status" value="1"/>
</dbReference>
<proteinExistence type="predicted"/>
<dbReference type="VEuPathDB" id="GiardiaDB:GMRT_10200"/>
<accession>A0A4Z1T8Q0</accession>
<dbReference type="InterPro" id="IPR003169">
    <property type="entry name" value="GYF"/>
</dbReference>
<dbReference type="SMART" id="SM00444">
    <property type="entry name" value="GYF"/>
    <property type="match status" value="1"/>
</dbReference>
<sequence length="318" mass="34907">MRSLAEVLSVFEICRPPPEAVLKLRQNTRLPFLDEPIQLTLTVDAAENLRDAIRPVNRPARRQQAQPKQHTLRREPGHVEEVVTWDTPADTDSFEAILCPDFRVQAGAPPVSVIDIADLLQKEEAPRAPGAPASTSNPSPTSAALSIEIVPGTQPQSSSPNPEGEQLDDVLDRLSSAKGTTYPTAVAAPQPTISYSSVPLVGAIPRSGQMGISIVPYPGIGFQSFVPSGFPTAVPQFPRTLVAQRELYWEYLDPTNVVRGPFSQSNMRQWYDNNQLPNTLPIRLHGYDERFIGLTDRWADALARGYSPFSIPPSFILP</sequence>
<dbReference type="OrthoDB" id="48509at2759"/>
<organism evidence="2 3">
    <name type="scientific">Giardia muris</name>
    <dbReference type="NCBI Taxonomy" id="5742"/>
    <lineage>
        <taxon>Eukaryota</taxon>
        <taxon>Metamonada</taxon>
        <taxon>Diplomonadida</taxon>
        <taxon>Hexamitidae</taxon>
        <taxon>Giardiinae</taxon>
        <taxon>Giardia</taxon>
    </lineage>
</organism>
<dbReference type="InterPro" id="IPR035445">
    <property type="entry name" value="GYF-like_dom_sf"/>
</dbReference>
<keyword evidence="3" id="KW-1185">Reference proteome</keyword>
<gene>
    <name evidence="2" type="ORF">GMRT_10200</name>
</gene>
<dbReference type="PROSITE" id="PS50829">
    <property type="entry name" value="GYF"/>
    <property type="match status" value="1"/>
</dbReference>
<dbReference type="EMBL" id="VDLU01000001">
    <property type="protein sequence ID" value="TNJ29507.1"/>
    <property type="molecule type" value="Genomic_DNA"/>
</dbReference>
<evidence type="ECO:0000313" key="2">
    <source>
        <dbReference type="EMBL" id="TNJ29507.1"/>
    </source>
</evidence>